<dbReference type="EMBL" id="JAUSUY010000006">
    <property type="protein sequence ID" value="MDT3426390.1"/>
    <property type="molecule type" value="Genomic_DNA"/>
</dbReference>
<dbReference type="Proteomes" id="UP001248709">
    <property type="component" value="Unassembled WGS sequence"/>
</dbReference>
<dbReference type="InterPro" id="IPR029787">
    <property type="entry name" value="Nucleotide_cyclase"/>
</dbReference>
<proteinExistence type="predicted"/>
<comment type="caution">
    <text evidence="8">The sequence shown here is derived from an EMBL/GenBank/DDBJ whole genome shotgun (WGS) entry which is preliminary data.</text>
</comment>
<gene>
    <name evidence="8" type="ORF">J2Z22_001916</name>
</gene>
<dbReference type="InterPro" id="IPR033479">
    <property type="entry name" value="dCache_1"/>
</dbReference>
<feature type="domain" description="GGDEF" evidence="7">
    <location>
        <begin position="407"/>
        <end position="542"/>
    </location>
</feature>
<keyword evidence="3 6" id="KW-0812">Transmembrane</keyword>
<evidence type="ECO:0000256" key="3">
    <source>
        <dbReference type="ARBA" id="ARBA00022692"/>
    </source>
</evidence>
<comment type="subcellular location">
    <subcellularLocation>
        <location evidence="1">Cell membrane</location>
        <topology evidence="1">Multi-pass membrane protein</topology>
    </subcellularLocation>
</comment>
<dbReference type="PANTHER" id="PTHR46663:SF2">
    <property type="entry name" value="GGDEF DOMAIN-CONTAINING PROTEIN"/>
    <property type="match status" value="1"/>
</dbReference>
<dbReference type="InterPro" id="IPR052163">
    <property type="entry name" value="DGC-Regulatory_Protein"/>
</dbReference>
<evidence type="ECO:0000256" key="2">
    <source>
        <dbReference type="ARBA" id="ARBA00022475"/>
    </source>
</evidence>
<dbReference type="SUPFAM" id="SSF55073">
    <property type="entry name" value="Nucleotide cyclase"/>
    <property type="match status" value="1"/>
</dbReference>
<evidence type="ECO:0000313" key="9">
    <source>
        <dbReference type="Proteomes" id="UP001248709"/>
    </source>
</evidence>
<dbReference type="Pfam" id="PF00990">
    <property type="entry name" value="GGDEF"/>
    <property type="match status" value="1"/>
</dbReference>
<dbReference type="Gene3D" id="6.10.340.10">
    <property type="match status" value="1"/>
</dbReference>
<dbReference type="InterPro" id="IPR043128">
    <property type="entry name" value="Rev_trsase/Diguanyl_cyclase"/>
</dbReference>
<organism evidence="8 9">
    <name type="scientific">Paenibacillus forsythiae</name>
    <dbReference type="NCBI Taxonomy" id="365616"/>
    <lineage>
        <taxon>Bacteria</taxon>
        <taxon>Bacillati</taxon>
        <taxon>Bacillota</taxon>
        <taxon>Bacilli</taxon>
        <taxon>Bacillales</taxon>
        <taxon>Paenibacillaceae</taxon>
        <taxon>Paenibacillus</taxon>
    </lineage>
</organism>
<reference evidence="8 9" key="1">
    <citation type="submission" date="2023-07" db="EMBL/GenBank/DDBJ databases">
        <title>Genomic Encyclopedia of Type Strains, Phase IV (KMG-IV): sequencing the most valuable type-strain genomes for metagenomic binning, comparative biology and taxonomic classification.</title>
        <authorList>
            <person name="Goeker M."/>
        </authorList>
    </citation>
    <scope>NUCLEOTIDE SEQUENCE [LARGE SCALE GENOMIC DNA]</scope>
    <source>
        <strain evidence="8 9">T98</strain>
    </source>
</reference>
<evidence type="ECO:0000256" key="5">
    <source>
        <dbReference type="ARBA" id="ARBA00023136"/>
    </source>
</evidence>
<evidence type="ECO:0000256" key="4">
    <source>
        <dbReference type="ARBA" id="ARBA00022989"/>
    </source>
</evidence>
<keyword evidence="2" id="KW-1003">Cell membrane</keyword>
<protein>
    <submittedName>
        <fullName evidence="8">Diguanylate cyclase (GGDEF)-like protein</fullName>
    </submittedName>
</protein>
<keyword evidence="5 6" id="KW-0472">Membrane</keyword>
<accession>A0ABU3H9L5</accession>
<evidence type="ECO:0000256" key="1">
    <source>
        <dbReference type="ARBA" id="ARBA00004651"/>
    </source>
</evidence>
<dbReference type="InterPro" id="IPR000160">
    <property type="entry name" value="GGDEF_dom"/>
</dbReference>
<evidence type="ECO:0000259" key="7">
    <source>
        <dbReference type="PROSITE" id="PS50887"/>
    </source>
</evidence>
<dbReference type="RefSeq" id="WP_312000980.1">
    <property type="nucleotide sequence ID" value="NZ_JAUSUY010000006.1"/>
</dbReference>
<dbReference type="PANTHER" id="PTHR46663">
    <property type="entry name" value="DIGUANYLATE CYCLASE DGCT-RELATED"/>
    <property type="match status" value="1"/>
</dbReference>
<evidence type="ECO:0000313" key="8">
    <source>
        <dbReference type="EMBL" id="MDT3426390.1"/>
    </source>
</evidence>
<dbReference type="CDD" id="cd01949">
    <property type="entry name" value="GGDEF"/>
    <property type="match status" value="1"/>
</dbReference>
<dbReference type="Gene3D" id="3.30.70.270">
    <property type="match status" value="1"/>
</dbReference>
<dbReference type="SMART" id="SM00267">
    <property type="entry name" value="GGDEF"/>
    <property type="match status" value="1"/>
</dbReference>
<feature type="transmembrane region" description="Helical" evidence="6">
    <location>
        <begin position="296"/>
        <end position="319"/>
    </location>
</feature>
<name>A0ABU3H9L5_9BACL</name>
<evidence type="ECO:0000256" key="6">
    <source>
        <dbReference type="SAM" id="Phobius"/>
    </source>
</evidence>
<keyword evidence="9" id="KW-1185">Reference proteome</keyword>
<keyword evidence="4 6" id="KW-1133">Transmembrane helix</keyword>
<sequence>MSINLRTMLAGTFAAVIILLTVLLSYLIGHESSRNAEAANGRLLAEAAHQISYSLDHFMWARAGEVEVLSKLEAFQEPADREEIAGLLNQLKESLPVFTWVGYTDAEGKVLSATGGVLEGKGIGEQPVFLNGIKAPYIGDVHDDALLGELLPSPGGEQPQFVDIGVPVKDKNGRILGMLAAQLSWEWARQVESAMAEPLKERMKGAEVYVVSKDDNRILLGPGGQIGRRMQNSALQLAGQGQSSWLLDEQKGSQSYLTGYAYGDGDMNYPGLGWSVIIRQPAEIALASVRKLQNNIVLSGMAVAVLLGIAGWLLAGWIVRPLQRIIESADLLSSGAKTEIPLYNRIKDWSILSRSLHNLVHNLTRPEPEPFYMSEMGRHDPLTGLPNRTALDDYLAHAVNKAKRNRSTLSFLYLGLDGFKKVNETLGHRSGDKLLQQVSFRLLESTRENEMVTRIGGDEFVVILHTSAAKPMQEAEVVAKRIIDKINQPFSIDGEVVHVGCSVGAAVWSPENQDTSEILRLADDAHYISKRSGKNRITFETAV</sequence>
<dbReference type="NCBIfam" id="TIGR00254">
    <property type="entry name" value="GGDEF"/>
    <property type="match status" value="1"/>
</dbReference>
<dbReference type="PROSITE" id="PS50887">
    <property type="entry name" value="GGDEF"/>
    <property type="match status" value="1"/>
</dbReference>
<dbReference type="Gene3D" id="3.30.450.20">
    <property type="entry name" value="PAS domain"/>
    <property type="match status" value="1"/>
</dbReference>
<dbReference type="Pfam" id="PF02743">
    <property type="entry name" value="dCache_1"/>
    <property type="match status" value="1"/>
</dbReference>